<dbReference type="EMBL" id="HBJA01142396">
    <property type="protein sequence ID" value="CAE0837723.1"/>
    <property type="molecule type" value="Transcribed_RNA"/>
</dbReference>
<feature type="compositionally biased region" description="Basic and acidic residues" evidence="1">
    <location>
        <begin position="1053"/>
        <end position="1067"/>
    </location>
</feature>
<feature type="compositionally biased region" description="Polar residues" evidence="1">
    <location>
        <begin position="2117"/>
        <end position="2134"/>
    </location>
</feature>
<feature type="compositionally biased region" description="Polar residues" evidence="1">
    <location>
        <begin position="432"/>
        <end position="448"/>
    </location>
</feature>
<feature type="region of interest" description="Disordered" evidence="1">
    <location>
        <begin position="1668"/>
        <end position="1696"/>
    </location>
</feature>
<feature type="compositionally biased region" description="Polar residues" evidence="1">
    <location>
        <begin position="679"/>
        <end position="688"/>
    </location>
</feature>
<evidence type="ECO:0000256" key="1">
    <source>
        <dbReference type="SAM" id="MobiDB-lite"/>
    </source>
</evidence>
<gene>
    <name evidence="2" type="ORF">EGYM00163_LOCUS49095</name>
</gene>
<feature type="compositionally biased region" description="Basic and acidic residues" evidence="1">
    <location>
        <begin position="1462"/>
        <end position="1473"/>
    </location>
</feature>
<protein>
    <submittedName>
        <fullName evidence="2">Uncharacterized protein</fullName>
    </submittedName>
</protein>
<feature type="region of interest" description="Disordered" evidence="1">
    <location>
        <begin position="1170"/>
        <end position="1194"/>
    </location>
</feature>
<feature type="region of interest" description="Disordered" evidence="1">
    <location>
        <begin position="1"/>
        <end position="29"/>
    </location>
</feature>
<feature type="region of interest" description="Disordered" evidence="1">
    <location>
        <begin position="1451"/>
        <end position="1486"/>
    </location>
</feature>
<feature type="region of interest" description="Disordered" evidence="1">
    <location>
        <begin position="1872"/>
        <end position="1936"/>
    </location>
</feature>
<name>A0A7S4GI33_9EUGL</name>
<feature type="region of interest" description="Disordered" evidence="1">
    <location>
        <begin position="1588"/>
        <end position="1636"/>
    </location>
</feature>
<feature type="compositionally biased region" description="Basic residues" evidence="1">
    <location>
        <begin position="419"/>
        <end position="428"/>
    </location>
</feature>
<feature type="compositionally biased region" description="Low complexity" evidence="1">
    <location>
        <begin position="99"/>
        <end position="116"/>
    </location>
</feature>
<proteinExistence type="predicted"/>
<feature type="region of interest" description="Disordered" evidence="1">
    <location>
        <begin position="1034"/>
        <end position="1072"/>
    </location>
</feature>
<reference evidence="2" key="1">
    <citation type="submission" date="2021-01" db="EMBL/GenBank/DDBJ databases">
        <authorList>
            <person name="Corre E."/>
            <person name="Pelletier E."/>
            <person name="Niang G."/>
            <person name="Scheremetjew M."/>
            <person name="Finn R."/>
            <person name="Kale V."/>
            <person name="Holt S."/>
            <person name="Cochrane G."/>
            <person name="Meng A."/>
            <person name="Brown T."/>
            <person name="Cohen L."/>
        </authorList>
    </citation>
    <scope>NUCLEOTIDE SEQUENCE</scope>
    <source>
        <strain evidence="2">CCMP1594</strain>
    </source>
</reference>
<feature type="compositionally biased region" description="Basic and acidic residues" evidence="1">
    <location>
        <begin position="587"/>
        <end position="602"/>
    </location>
</feature>
<feature type="compositionally biased region" description="Low complexity" evidence="1">
    <location>
        <begin position="657"/>
        <end position="667"/>
    </location>
</feature>
<feature type="compositionally biased region" description="Low complexity" evidence="1">
    <location>
        <begin position="2097"/>
        <end position="2111"/>
    </location>
</feature>
<feature type="compositionally biased region" description="Low complexity" evidence="1">
    <location>
        <begin position="1475"/>
        <end position="1484"/>
    </location>
</feature>
<dbReference type="PANTHER" id="PTHR48125:SF12">
    <property type="entry name" value="AT HOOK TRANSCRIPTION FACTOR FAMILY-RELATED"/>
    <property type="match status" value="1"/>
</dbReference>
<organism evidence="2">
    <name type="scientific">Eutreptiella gymnastica</name>
    <dbReference type="NCBI Taxonomy" id="73025"/>
    <lineage>
        <taxon>Eukaryota</taxon>
        <taxon>Discoba</taxon>
        <taxon>Euglenozoa</taxon>
        <taxon>Euglenida</taxon>
        <taxon>Spirocuta</taxon>
        <taxon>Euglenophyceae</taxon>
        <taxon>Eutreptiales</taxon>
        <taxon>Eutreptiaceae</taxon>
        <taxon>Eutreptiella</taxon>
    </lineage>
</organism>
<feature type="region of interest" description="Disordered" evidence="1">
    <location>
        <begin position="68"/>
        <end position="136"/>
    </location>
</feature>
<evidence type="ECO:0000313" key="2">
    <source>
        <dbReference type="EMBL" id="CAE0837723.1"/>
    </source>
</evidence>
<feature type="region of interest" description="Disordered" evidence="1">
    <location>
        <begin position="983"/>
        <end position="1007"/>
    </location>
</feature>
<feature type="compositionally biased region" description="Acidic residues" evidence="1">
    <location>
        <begin position="2067"/>
        <end position="2085"/>
    </location>
</feature>
<feature type="region of interest" description="Disordered" evidence="1">
    <location>
        <begin position="419"/>
        <end position="479"/>
    </location>
</feature>
<dbReference type="PANTHER" id="PTHR48125">
    <property type="entry name" value="LP07818P1"/>
    <property type="match status" value="1"/>
</dbReference>
<feature type="region of interest" description="Disordered" evidence="1">
    <location>
        <begin position="631"/>
        <end position="699"/>
    </location>
</feature>
<accession>A0A7S4GI33</accession>
<feature type="region of interest" description="Disordered" evidence="1">
    <location>
        <begin position="567"/>
        <end position="602"/>
    </location>
</feature>
<feature type="region of interest" description="Disordered" evidence="1">
    <location>
        <begin position="811"/>
        <end position="836"/>
    </location>
</feature>
<feature type="region of interest" description="Disordered" evidence="1">
    <location>
        <begin position="2055"/>
        <end position="2179"/>
    </location>
</feature>
<sequence>MSGPAPDVPERPTDEFTEDDETSWKNIIKTKDSQVKRTIKGEQQRVRKLVKQADSSLLGHAVTETFSSMQKKVEEKGPIAVKPRLSNPLLKRPPLAPKSSDVAAAPAGVVSSAADANDTGPTADQEPTDAEQKKEPSGINLKLMTLLGRMNKKVRHRRMDRERDRVRRMIAPEGPVMTVQPSGIDVPYHLQGNLRWYTNERLEHRMLLRKQPLMRLALEKWWDCAERDDDDNIPEKEYRRVCRDLMGVLMPGFPKADVEKIIQEDWVADSRGQAALSQSLWYDAIFNLADTWCETDKQFEYVAFLDALFAFAFPDKAPFYVTTETARETIENYMEAMRQRFLQQDGGTDAERQQILDHVAQEKEWLNDHDPAPSALDQFDEDEWFPIEDAPKHRKLSAFEAPSEPIVYTMPLLATKASWRRRKAKKDRARAGSQQSTADGNSEQTGSDSDSEYSGASGSDDRSGTDSGDDTDARSDVSIMQPWGPWKRVRRNVVHEAFEDVDPAIQEEMSKSFQSLSVMKAPSNKPPVGLPPLPLPFIAMKLKSKAQRAQQAALANGKPFLIVTQEPEDAPQPEHEAGVDTEEEDEAHGSEGHSEPDTQRDELDTVREQVIINIVGPANESLDKHVHEVVHKPLKRAKARSRGDKPRSRGTKGVPQAARARGAGSPRARSRGIRVASPSIASTASQETDPGHEDAAAAPSEADFDWASYLLEGMPEAEKREALAILGPLRNTQRNMMVPPAAFVHSGLKDFFSHVAPEDLPGLVICGTHLDDKHVMIQVYVGDEMQDIQISIEDYLAAVGNFNVAPQQAATAGMAASDEEAPEPGFRQRGGTGAGTDADQAMTITGLQSIQDQFLRQLKAFQDGNQSEDTDRESADAEAELMLKGSTVFGRAALEYVRSRAASRCSAVSGVDGTPQPQPEAPAAAFEEFLQANKLHVPGSRMHSSRSGTSIFGTGDDPFTARDVHVSDDLEALGHQLTVAPAQGPGHASWLPSGLHEHHKPSDVDDQYKPHVSTPDVPVAVAQDASEVLVCKSMGPSAGGPHHSPRAGAAVRKRPEDAASVAAEEHASAPPWLQKLSPREDIESLLQTRMAEIKERNARRNSLDSEHLGELEETLKRMDVDDTQDPDLDVEAALELKIEEIRRRNSLLNKGGDADDGMESLVSTMRSKGTTVSTRGSLAHAEQRPGPVFEPPGECVDIKDTARRNGAFREQTIDRMVGSHLPNMIRKKHKDPLFHKLVVQSPYTPVKDSGNVFLYVLGRAVKDPTTGLSAHCRATVRSALHKMAVVGNTPLDLSQLYDVGPQSHKLGLSDLKISVKVSDPTRSVSTATRKYLAKRTRLPMHSIDLYLQNHEKIDKSIRQVLEVKPFALIQYALKLMRSDIMSALMNGSLKVPKETFGKEQYNELMEAISAQHDSKERSRAMYMWESRVWKSFLQSAACHIEISVSSGTVAVAGDSGAPTSSPKKDAESPKEDAAPEALESPASEGLSPWKPEDLLVYSGILLPGEETQLPVPYDQPIYLLKPLQAPSPMHVSPRAQSPFITESLVSPLFPPVPKAADPFPSALNLPSSPRGAAVSMPLTPTDNMGSKVTFDAAAPPEEPPKPIAKRASLPSADGAEPKADQAGAEVSELPQIPRPWGKKFMAIQQKQTAGLKRKQTDMALPADQRLPRFAPGAAGADRQTMPATAPVRRSASADGKGTELPAVIRRIPLKGLKVRLEKTLPEGVEGPINKSFVEFPPSLGKASAKVEAKQLKEHPNLMSRTYPVSMRQNVGQTVEAALFARTVQHADLGLNPRHCTALLDLVAAGKVSVGEYVKAFGPPATLQHDILAELGSIAESGKSANVHIYRELDGEENKDKAMDSWNKWVDTIESLGGPSRIDTPSMLSATPEEAAASDRLPPRNKRDRKLSPMRNAKSKIFPPKPVTKSPVRSPSPQLPSPLKDYATLQTENRAVALDYESFRNTTPMLASKLPPAPKSKYQPDISPMKAVDETGKVDWPQRLKWVNSKFVEAEQRVQEMSESLMELTENKDYFMWRLGEHQDKAGPYHLGGEHPHIDGTFAYGDFGPPEEAADPDDDGDAVDTVEDLDYTNYMKGEGGVPSPTRSSAAPTPTRAFAAGTPPTQSSAGGTPTKSSAGTPSKAHPRAARGFPALRCVAALNSKSGSPKKLKRGSVAATPTKLRS</sequence>